<keyword evidence="11" id="KW-1133">Transmembrane helix</keyword>
<dbReference type="InParanoid" id="A0A2J6TKE5"/>
<dbReference type="Pfam" id="PF01532">
    <property type="entry name" value="Glyco_hydro_47"/>
    <property type="match status" value="1"/>
</dbReference>
<feature type="active site" description="Proton donor" evidence="6">
    <location>
        <position position="192"/>
    </location>
</feature>
<gene>
    <name evidence="12" type="ORF">K444DRAFT_522566</name>
</gene>
<dbReference type="RefSeq" id="XP_024740385.1">
    <property type="nucleotide sequence ID" value="XM_024874219.1"/>
</dbReference>
<dbReference type="GO" id="GO:0005783">
    <property type="term" value="C:endoplasmic reticulum"/>
    <property type="evidence" value="ECO:0007669"/>
    <property type="project" value="TreeGrafter"/>
</dbReference>
<name>A0A2J6TKE5_9HELO</name>
<evidence type="ECO:0000256" key="8">
    <source>
        <dbReference type="PIRSR" id="PIRSR601382-3"/>
    </source>
</evidence>
<dbReference type="GO" id="GO:0036503">
    <property type="term" value="P:ERAD pathway"/>
    <property type="evidence" value="ECO:0007669"/>
    <property type="project" value="UniProtKB-ARBA"/>
</dbReference>
<dbReference type="InterPro" id="IPR012341">
    <property type="entry name" value="6hp_glycosidase-like_sf"/>
</dbReference>
<evidence type="ECO:0000313" key="12">
    <source>
        <dbReference type="EMBL" id="PMD63481.1"/>
    </source>
</evidence>
<dbReference type="GO" id="GO:0005509">
    <property type="term" value="F:calcium ion binding"/>
    <property type="evidence" value="ECO:0007669"/>
    <property type="project" value="InterPro"/>
</dbReference>
<evidence type="ECO:0000256" key="11">
    <source>
        <dbReference type="SAM" id="Phobius"/>
    </source>
</evidence>
<keyword evidence="7" id="KW-0106">Calcium</keyword>
<dbReference type="EC" id="3.2.1.-" evidence="9"/>
<keyword evidence="4 9" id="KW-0378">Hydrolase</keyword>
<dbReference type="PANTHER" id="PTHR11742">
    <property type="entry name" value="MANNOSYL-OLIGOSACCHARIDE ALPHA-1,2-MANNOSIDASE-RELATED"/>
    <property type="match status" value="1"/>
</dbReference>
<dbReference type="InterPro" id="IPR036026">
    <property type="entry name" value="Seven-hairpin_glycosidases"/>
</dbReference>
<dbReference type="AlphaFoldDB" id="A0A2J6TKE5"/>
<dbReference type="STRING" id="1095630.A0A2J6TKE5"/>
<comment type="pathway">
    <text evidence="2">Protein modification; protein glycosylation.</text>
</comment>
<feature type="active site" description="Proton donor" evidence="6">
    <location>
        <position position="441"/>
    </location>
</feature>
<evidence type="ECO:0000256" key="4">
    <source>
        <dbReference type="ARBA" id="ARBA00022801"/>
    </source>
</evidence>
<reference evidence="12 13" key="1">
    <citation type="submission" date="2016-04" db="EMBL/GenBank/DDBJ databases">
        <title>A degradative enzymes factory behind the ericoid mycorrhizal symbiosis.</title>
        <authorList>
            <consortium name="DOE Joint Genome Institute"/>
            <person name="Martino E."/>
            <person name="Morin E."/>
            <person name="Grelet G."/>
            <person name="Kuo A."/>
            <person name="Kohler A."/>
            <person name="Daghino S."/>
            <person name="Barry K."/>
            <person name="Choi C."/>
            <person name="Cichocki N."/>
            <person name="Clum A."/>
            <person name="Copeland A."/>
            <person name="Hainaut M."/>
            <person name="Haridas S."/>
            <person name="Labutti K."/>
            <person name="Lindquist E."/>
            <person name="Lipzen A."/>
            <person name="Khouja H.-R."/>
            <person name="Murat C."/>
            <person name="Ohm R."/>
            <person name="Olson A."/>
            <person name="Spatafora J."/>
            <person name="Veneault-Fourrey C."/>
            <person name="Henrissat B."/>
            <person name="Grigoriev I."/>
            <person name="Martin F."/>
            <person name="Perotto S."/>
        </authorList>
    </citation>
    <scope>NUCLEOTIDE SEQUENCE [LARGE SCALE GENOMIC DNA]</scope>
    <source>
        <strain evidence="12 13">E</strain>
    </source>
</reference>
<dbReference type="Gene3D" id="1.50.10.10">
    <property type="match status" value="1"/>
</dbReference>
<dbReference type="GO" id="GO:0005975">
    <property type="term" value="P:carbohydrate metabolic process"/>
    <property type="evidence" value="ECO:0007669"/>
    <property type="project" value="InterPro"/>
</dbReference>
<dbReference type="GO" id="GO:0004571">
    <property type="term" value="F:mannosyl-oligosaccharide 1,2-alpha-mannosidase activity"/>
    <property type="evidence" value="ECO:0007669"/>
    <property type="project" value="InterPro"/>
</dbReference>
<evidence type="ECO:0000256" key="10">
    <source>
        <dbReference type="SAM" id="MobiDB-lite"/>
    </source>
</evidence>
<dbReference type="SUPFAM" id="SSF48225">
    <property type="entry name" value="Seven-hairpin glycosidases"/>
    <property type="match status" value="1"/>
</dbReference>
<feature type="binding site" evidence="7">
    <location>
        <position position="569"/>
    </location>
    <ligand>
        <name>Ca(2+)</name>
        <dbReference type="ChEBI" id="CHEBI:29108"/>
    </ligand>
</feature>
<evidence type="ECO:0000256" key="3">
    <source>
        <dbReference type="ARBA" id="ARBA00007658"/>
    </source>
</evidence>
<evidence type="ECO:0000256" key="2">
    <source>
        <dbReference type="ARBA" id="ARBA00004922"/>
    </source>
</evidence>
<feature type="transmembrane region" description="Helical" evidence="11">
    <location>
        <begin position="25"/>
        <end position="43"/>
    </location>
</feature>
<feature type="compositionally biased region" description="Pro residues" evidence="10">
    <location>
        <begin position="69"/>
        <end position="78"/>
    </location>
</feature>
<dbReference type="GeneID" id="36582299"/>
<dbReference type="InterPro" id="IPR050749">
    <property type="entry name" value="Glycosyl_Hydrolase_47"/>
</dbReference>
<evidence type="ECO:0000256" key="6">
    <source>
        <dbReference type="PIRSR" id="PIRSR601382-1"/>
    </source>
</evidence>
<feature type="disulfide bond" evidence="8">
    <location>
        <begin position="398"/>
        <end position="427"/>
    </location>
</feature>
<evidence type="ECO:0000256" key="5">
    <source>
        <dbReference type="ARBA" id="ARBA00023157"/>
    </source>
</evidence>
<proteinExistence type="inferred from homology"/>
<dbReference type="InterPro" id="IPR001382">
    <property type="entry name" value="Glyco_hydro_47"/>
</dbReference>
<comment type="similarity">
    <text evidence="3 9">Belongs to the glycosyl hydrolase 47 family.</text>
</comment>
<dbReference type="Proteomes" id="UP000235371">
    <property type="component" value="Unassembled WGS sequence"/>
</dbReference>
<dbReference type="UniPathway" id="UPA00378"/>
<evidence type="ECO:0000256" key="9">
    <source>
        <dbReference type="RuleBase" id="RU361193"/>
    </source>
</evidence>
<keyword evidence="7" id="KW-0479">Metal-binding</keyword>
<accession>A0A2J6TKE5</accession>
<organism evidence="12 13">
    <name type="scientific">Hyaloscypha bicolor E</name>
    <dbReference type="NCBI Taxonomy" id="1095630"/>
    <lineage>
        <taxon>Eukaryota</taxon>
        <taxon>Fungi</taxon>
        <taxon>Dikarya</taxon>
        <taxon>Ascomycota</taxon>
        <taxon>Pezizomycotina</taxon>
        <taxon>Leotiomycetes</taxon>
        <taxon>Helotiales</taxon>
        <taxon>Hyaloscyphaceae</taxon>
        <taxon>Hyaloscypha</taxon>
        <taxon>Hyaloscypha bicolor</taxon>
    </lineage>
</organism>
<comment type="cofactor">
    <cofactor evidence="1 7">
        <name>Ca(2+)</name>
        <dbReference type="ChEBI" id="CHEBI:29108"/>
    </cofactor>
</comment>
<feature type="active site" evidence="6">
    <location>
        <position position="483"/>
    </location>
</feature>
<evidence type="ECO:0000256" key="1">
    <source>
        <dbReference type="ARBA" id="ARBA00001913"/>
    </source>
</evidence>
<evidence type="ECO:0000256" key="7">
    <source>
        <dbReference type="PIRSR" id="PIRSR601382-2"/>
    </source>
</evidence>
<dbReference type="OrthoDB" id="8118055at2759"/>
<evidence type="ECO:0000313" key="13">
    <source>
        <dbReference type="Proteomes" id="UP000235371"/>
    </source>
</evidence>
<dbReference type="EMBL" id="KZ613780">
    <property type="protein sequence ID" value="PMD63481.1"/>
    <property type="molecule type" value="Genomic_DNA"/>
</dbReference>
<sequence length="582" mass="65371">MNRALRRLQRYGVAPPTLSTRQIRYIAFAIFVLVIYTVFIPSHEPPPPPPSSSSPLDNGGFGAGEDFVPPTPKPPPPSKGSSNKNASPFRIQAKFGTETAAAKGIRLERQKEVKEAFIHAWEGYKKHAWLHDEVLPISGGYKDPFVGWAATLVDGLDTLYIMGLQEEFEYALEALESIDFSKPNVERVPVFETTIRYLGGMLGAYDISGGKYPILLEKADQLGELLFRAFNTANGIPVPYYFWRKEDKKLQGETNVLIAQMGSLSLEFTRLAQLTGKKRYFDGISRITGYLDQAQNHTLIPGLWPWTVDTTGPDFPSATFTLGAWADSLYEYLPKEHILLGGKSDQYLRMYNTALVPASEYHFFKPKTPGDQDILFTGKVEASSGSPVLSTEVQHLGCFVGGMVGLGARINDSPSELAMAIRLSDSCYWAYTNTASGIMPEVFYIDQCPAEGSCTWTDEEKTGLGKQYGFTRVDDSTYQLRPEAIESIFIMWRITGDPEWMEKGWRMWQPIANHTRTEIANARLRDVTSVSPKQEDGMESFWLTETLKYFYLLFSEPGTVSLDEFVLNTEAHPFRQRDHLLT</sequence>
<keyword evidence="11" id="KW-0472">Membrane</keyword>
<keyword evidence="11" id="KW-0812">Transmembrane</keyword>
<dbReference type="GO" id="GO:0016020">
    <property type="term" value="C:membrane"/>
    <property type="evidence" value="ECO:0007669"/>
    <property type="project" value="InterPro"/>
</dbReference>
<feature type="region of interest" description="Disordered" evidence="10">
    <location>
        <begin position="44"/>
        <end position="87"/>
    </location>
</feature>
<dbReference type="PANTHER" id="PTHR11742:SF103">
    <property type="entry name" value="ENDOPLASMIC RETICULUM MANNOSIDASE MNL2-RELATED"/>
    <property type="match status" value="1"/>
</dbReference>
<protein>
    <recommendedName>
        <fullName evidence="9">alpha-1,2-Mannosidase</fullName>
        <ecNumber evidence="9">3.2.1.-</ecNumber>
    </recommendedName>
</protein>
<keyword evidence="5 8" id="KW-1015">Disulfide bond</keyword>
<feature type="active site" evidence="6">
    <location>
        <position position="327"/>
    </location>
</feature>
<dbReference type="FunFam" id="1.50.10.10:FF:000037">
    <property type="entry name" value="alpha-1,2-Mannosidase"/>
    <property type="match status" value="1"/>
</dbReference>
<dbReference type="PRINTS" id="PR00747">
    <property type="entry name" value="GLYHDRLASE47"/>
</dbReference>
<keyword evidence="9" id="KW-0326">Glycosidase</keyword>
<keyword evidence="13" id="KW-1185">Reference proteome</keyword>